<proteinExistence type="predicted"/>
<evidence type="ECO:0000256" key="1">
    <source>
        <dbReference type="SAM" id="SignalP"/>
    </source>
</evidence>
<gene>
    <name evidence="2" type="ORF">QFZ56_007480</name>
</gene>
<reference evidence="2 3" key="1">
    <citation type="submission" date="2023-07" db="EMBL/GenBank/DDBJ databases">
        <title>Comparative genomics of wheat-associated soil bacteria to identify genetic determinants of phenazine resistance.</title>
        <authorList>
            <person name="Mouncey N."/>
        </authorList>
    </citation>
    <scope>NUCLEOTIDE SEQUENCE [LARGE SCALE GENOMIC DNA]</scope>
    <source>
        <strain evidence="2 3">W4I19-2</strain>
    </source>
</reference>
<organism evidence="2 3">
    <name type="scientific">Streptomyces achromogenes</name>
    <dbReference type="NCBI Taxonomy" id="67255"/>
    <lineage>
        <taxon>Bacteria</taxon>
        <taxon>Bacillati</taxon>
        <taxon>Actinomycetota</taxon>
        <taxon>Actinomycetes</taxon>
        <taxon>Kitasatosporales</taxon>
        <taxon>Streptomycetaceae</taxon>
        <taxon>Streptomyces</taxon>
    </lineage>
</organism>
<dbReference type="RefSeq" id="WP_306955710.1">
    <property type="nucleotide sequence ID" value="NZ_JAUSYA010000001.1"/>
</dbReference>
<evidence type="ECO:0008006" key="4">
    <source>
        <dbReference type="Google" id="ProtNLM"/>
    </source>
</evidence>
<dbReference type="EMBL" id="JAUSYA010000001">
    <property type="protein sequence ID" value="MDQ0688517.1"/>
    <property type="molecule type" value="Genomic_DNA"/>
</dbReference>
<protein>
    <recommendedName>
        <fullName evidence="4">Secreted protein</fullName>
    </recommendedName>
</protein>
<evidence type="ECO:0000313" key="2">
    <source>
        <dbReference type="EMBL" id="MDQ0688517.1"/>
    </source>
</evidence>
<dbReference type="Proteomes" id="UP001243364">
    <property type="component" value="Unassembled WGS sequence"/>
</dbReference>
<keyword evidence="3" id="KW-1185">Reference proteome</keyword>
<comment type="caution">
    <text evidence="2">The sequence shown here is derived from an EMBL/GenBank/DDBJ whole genome shotgun (WGS) entry which is preliminary data.</text>
</comment>
<feature type="signal peptide" evidence="1">
    <location>
        <begin position="1"/>
        <end position="25"/>
    </location>
</feature>
<accession>A0ABU0QCY1</accession>
<name>A0ABU0QCY1_STRAH</name>
<keyword evidence="1" id="KW-0732">Signal</keyword>
<feature type="chain" id="PRO_5046942971" description="Secreted protein" evidence="1">
    <location>
        <begin position="26"/>
        <end position="125"/>
    </location>
</feature>
<evidence type="ECO:0000313" key="3">
    <source>
        <dbReference type="Proteomes" id="UP001243364"/>
    </source>
</evidence>
<sequence length="125" mass="12716">MKYRLAGALALAAAGLLIGGGTSYAADAGVYTGTGGGWAGWTENGDTLTVCDLSSDSHGVRGYIYTPNSSSDPGNGTVLIKGNDPSNDGNCATFAKNLSETSHISIKVCEYAGDVVTACRYAAIR</sequence>